<comment type="caution">
    <text evidence="1">The sequence shown here is derived from an EMBL/GenBank/DDBJ whole genome shotgun (WGS) entry which is preliminary data.</text>
</comment>
<organism evidence="1 2">
    <name type="scientific">Paenibacillus glycanilyticus</name>
    <dbReference type="NCBI Taxonomy" id="126569"/>
    <lineage>
        <taxon>Bacteria</taxon>
        <taxon>Bacillati</taxon>
        <taxon>Bacillota</taxon>
        <taxon>Bacilli</taxon>
        <taxon>Bacillales</taxon>
        <taxon>Paenibacillaceae</taxon>
        <taxon>Paenibacillus</taxon>
    </lineage>
</organism>
<dbReference type="Proteomes" id="UP001285921">
    <property type="component" value="Unassembled WGS sequence"/>
</dbReference>
<dbReference type="EMBL" id="BTCL01000021">
    <property type="protein sequence ID" value="GMK47655.1"/>
    <property type="molecule type" value="Genomic_DNA"/>
</dbReference>
<dbReference type="RefSeq" id="WP_317981575.1">
    <property type="nucleotide sequence ID" value="NZ_BTCL01000021.1"/>
</dbReference>
<accession>A0ABQ6NUA7</accession>
<evidence type="ECO:0008006" key="3">
    <source>
        <dbReference type="Google" id="ProtNLM"/>
    </source>
</evidence>
<evidence type="ECO:0000313" key="2">
    <source>
        <dbReference type="Proteomes" id="UP001285921"/>
    </source>
</evidence>
<sequence>MSTKFDVKALRDKALQTDDIKNGSVYVEEWDADFPVRSLTGKGLKDVLTKSKNAKGERDEIRMSLLAAIVGCADETGARVFDDTDLAVFESDSKSAAPILKIGKAVLDLSALGNNAQTDAKKS</sequence>
<protein>
    <recommendedName>
        <fullName evidence="3">Phage tail protein</fullName>
    </recommendedName>
</protein>
<proteinExistence type="predicted"/>
<reference evidence="1 2" key="1">
    <citation type="submission" date="2023-05" db="EMBL/GenBank/DDBJ databases">
        <title>Draft genome of Paenibacillus sp. CCS26.</title>
        <authorList>
            <person name="Akita H."/>
            <person name="Shinto Y."/>
            <person name="Kimura Z."/>
        </authorList>
    </citation>
    <scope>NUCLEOTIDE SEQUENCE [LARGE SCALE GENOMIC DNA]</scope>
    <source>
        <strain evidence="1 2">CCS26</strain>
    </source>
</reference>
<evidence type="ECO:0000313" key="1">
    <source>
        <dbReference type="EMBL" id="GMK47655.1"/>
    </source>
</evidence>
<keyword evidence="2" id="KW-1185">Reference proteome</keyword>
<name>A0ABQ6NUA7_9BACL</name>
<gene>
    <name evidence="1" type="ORF">PghCCS26_47850</name>
</gene>